<gene>
    <name evidence="1" type="ORF">B5V03_38400</name>
</gene>
<keyword evidence="2" id="KW-1185">Reference proteome</keyword>
<dbReference type="AlphaFoldDB" id="A0A4Q1ULD7"/>
<sequence>MRSRSTDPCALYRLVAVAWGRVQGGGSFLDHRRSRLLARAGCNFTEKSSAAGTGHGELTRCSLSSLRGALATKQSRISPRKDSGLLRFARNDGAKRPLHARLIRISICRHAFAFSRLFSPELCFISTPSCQRAQGRPGAGRHPRSTVRRLRYEELHSGIQVKPNIRPSLRSGLTAYAELSPGSVALLPPSPCR</sequence>
<protein>
    <submittedName>
        <fullName evidence="1">Uncharacterized protein</fullName>
    </submittedName>
</protein>
<name>A0A4Q1ULD7_9BRAD</name>
<proteinExistence type="predicted"/>
<evidence type="ECO:0000313" key="1">
    <source>
        <dbReference type="EMBL" id="RXT34610.1"/>
    </source>
</evidence>
<dbReference type="EMBL" id="MZXW01000054">
    <property type="protein sequence ID" value="RXT34610.1"/>
    <property type="molecule type" value="Genomic_DNA"/>
</dbReference>
<comment type="caution">
    <text evidence="1">The sequence shown here is derived from an EMBL/GenBank/DDBJ whole genome shotgun (WGS) entry which is preliminary data.</text>
</comment>
<accession>A0A4Q1ULD7</accession>
<evidence type="ECO:0000313" key="2">
    <source>
        <dbReference type="Proteomes" id="UP000290819"/>
    </source>
</evidence>
<organism evidence="1 2">
    <name type="scientific">Bradyrhizobium betae</name>
    <dbReference type="NCBI Taxonomy" id="244734"/>
    <lineage>
        <taxon>Bacteria</taxon>
        <taxon>Pseudomonadati</taxon>
        <taxon>Pseudomonadota</taxon>
        <taxon>Alphaproteobacteria</taxon>
        <taxon>Hyphomicrobiales</taxon>
        <taxon>Nitrobacteraceae</taxon>
        <taxon>Bradyrhizobium</taxon>
    </lineage>
</organism>
<reference evidence="1 2" key="1">
    <citation type="submission" date="2017-03" db="EMBL/GenBank/DDBJ databases">
        <authorList>
            <person name="Safronova V.I."/>
            <person name="Sazanova A.L."/>
            <person name="Chirak E.R."/>
        </authorList>
    </citation>
    <scope>NUCLEOTIDE SEQUENCE [LARGE SCALE GENOMIC DNA]</scope>
    <source>
        <strain evidence="1 2">Opo-243</strain>
    </source>
</reference>
<dbReference type="Proteomes" id="UP000290819">
    <property type="component" value="Unassembled WGS sequence"/>
</dbReference>